<gene>
    <name evidence="3" type="ORF">SAMN05444274_102459</name>
</gene>
<organism evidence="3 4">
    <name type="scientific">Mariniphaga anaerophila</name>
    <dbReference type="NCBI Taxonomy" id="1484053"/>
    <lineage>
        <taxon>Bacteria</taxon>
        <taxon>Pseudomonadati</taxon>
        <taxon>Bacteroidota</taxon>
        <taxon>Bacteroidia</taxon>
        <taxon>Marinilabiliales</taxon>
        <taxon>Prolixibacteraceae</taxon>
        <taxon>Mariniphaga</taxon>
    </lineage>
</organism>
<dbReference type="GO" id="GO:0006310">
    <property type="term" value="P:DNA recombination"/>
    <property type="evidence" value="ECO:0007669"/>
    <property type="project" value="UniProtKB-KW"/>
</dbReference>
<dbReference type="AlphaFoldDB" id="A0A1M4WIT8"/>
<protein>
    <submittedName>
        <fullName evidence="3">Phage integrase family protein</fullName>
    </submittedName>
</protein>
<dbReference type="PROSITE" id="PS51898">
    <property type="entry name" value="TYR_RECOMBINASE"/>
    <property type="match status" value="1"/>
</dbReference>
<accession>A0A1M4WIT8</accession>
<dbReference type="InterPro" id="IPR011010">
    <property type="entry name" value="DNA_brk_join_enz"/>
</dbReference>
<dbReference type="RefSeq" id="WP_072999662.1">
    <property type="nucleotide sequence ID" value="NZ_FQUM01000002.1"/>
</dbReference>
<dbReference type="OrthoDB" id="9785687at2"/>
<dbReference type="STRING" id="1484053.SAMN05444274_102459"/>
<proteinExistence type="predicted"/>
<dbReference type="EMBL" id="FQUM01000002">
    <property type="protein sequence ID" value="SHE81124.1"/>
    <property type="molecule type" value="Genomic_DNA"/>
</dbReference>
<keyword evidence="1" id="KW-0233">DNA recombination</keyword>
<evidence type="ECO:0000259" key="2">
    <source>
        <dbReference type="PROSITE" id="PS51898"/>
    </source>
</evidence>
<feature type="domain" description="Tyr recombinase" evidence="2">
    <location>
        <begin position="213"/>
        <end position="397"/>
    </location>
</feature>
<dbReference type="Gene3D" id="1.10.443.10">
    <property type="entry name" value="Intergrase catalytic core"/>
    <property type="match status" value="1"/>
</dbReference>
<sequence length="411" mass="46666">MDTSNLRKIHQKLMDFLIKNGYKKDSLLQTRKCIRLALEAGTSPEINSYEELFFLEVKKRGYKPEEGRYKHLRTYMGNVKQFDCKGIYPGGVGSKNGFLASPSLYDQLNTVFQSAIDNHFRLGGLHEKREKTVWTEARAAMNFFKHLQNCGAETFLDVENKMVYTFFFNGEQQIRGKDYCNLIKAALKTAVQLYGEPALNILEMLPSIKAGNKNFQYLTPEESTKIRECLENETSGLTHLERSVGWLLYFLGLRGTDISNLKPENIDWKHDRIHLIQSKTGEPLTMPMNAAIGNELFDYITTERPKNAAQTVLVTKSRPHGELKYLGGIARKLLRKSGVRTDGEPKGLRVLRHHLVTYLLSHGVECDVVSSIAGHSSPESIKPYADADIEHLRECSISVAEFPVSNELFEI</sequence>
<keyword evidence="4" id="KW-1185">Reference proteome</keyword>
<evidence type="ECO:0000313" key="3">
    <source>
        <dbReference type="EMBL" id="SHE81124.1"/>
    </source>
</evidence>
<dbReference type="InterPro" id="IPR013762">
    <property type="entry name" value="Integrase-like_cat_sf"/>
</dbReference>
<dbReference type="Proteomes" id="UP000184164">
    <property type="component" value="Unassembled WGS sequence"/>
</dbReference>
<reference evidence="3 4" key="1">
    <citation type="submission" date="2016-11" db="EMBL/GenBank/DDBJ databases">
        <authorList>
            <person name="Jaros S."/>
            <person name="Januszkiewicz K."/>
            <person name="Wedrychowicz H."/>
        </authorList>
    </citation>
    <scope>NUCLEOTIDE SEQUENCE [LARGE SCALE GENOMIC DNA]</scope>
    <source>
        <strain evidence="3 4">DSM 26910</strain>
    </source>
</reference>
<dbReference type="InterPro" id="IPR002104">
    <property type="entry name" value="Integrase_catalytic"/>
</dbReference>
<dbReference type="GO" id="GO:0003677">
    <property type="term" value="F:DNA binding"/>
    <property type="evidence" value="ECO:0007669"/>
    <property type="project" value="InterPro"/>
</dbReference>
<evidence type="ECO:0000256" key="1">
    <source>
        <dbReference type="ARBA" id="ARBA00023172"/>
    </source>
</evidence>
<dbReference type="Pfam" id="PF00589">
    <property type="entry name" value="Phage_integrase"/>
    <property type="match status" value="1"/>
</dbReference>
<dbReference type="SUPFAM" id="SSF56349">
    <property type="entry name" value="DNA breaking-rejoining enzymes"/>
    <property type="match status" value="1"/>
</dbReference>
<dbReference type="GO" id="GO:0015074">
    <property type="term" value="P:DNA integration"/>
    <property type="evidence" value="ECO:0007669"/>
    <property type="project" value="InterPro"/>
</dbReference>
<evidence type="ECO:0000313" key="4">
    <source>
        <dbReference type="Proteomes" id="UP000184164"/>
    </source>
</evidence>
<name>A0A1M4WIT8_9BACT</name>